<feature type="domain" description="Myb/SANT-like" evidence="2">
    <location>
        <begin position="88"/>
        <end position="183"/>
    </location>
</feature>
<feature type="region of interest" description="Disordered" evidence="1">
    <location>
        <begin position="1"/>
        <end position="32"/>
    </location>
</feature>
<dbReference type="OrthoDB" id="670156at2759"/>
<dbReference type="PANTHER" id="PTHR46250:SF15">
    <property type="entry name" value="OS01G0523800 PROTEIN"/>
    <property type="match status" value="1"/>
</dbReference>
<dbReference type="Gramene" id="TVU10640">
    <property type="protein sequence ID" value="TVU10640"/>
    <property type="gene ID" value="EJB05_44184"/>
</dbReference>
<evidence type="ECO:0000259" key="2">
    <source>
        <dbReference type="Pfam" id="PF12776"/>
    </source>
</evidence>
<organism evidence="3 4">
    <name type="scientific">Eragrostis curvula</name>
    <name type="common">weeping love grass</name>
    <dbReference type="NCBI Taxonomy" id="38414"/>
    <lineage>
        <taxon>Eukaryota</taxon>
        <taxon>Viridiplantae</taxon>
        <taxon>Streptophyta</taxon>
        <taxon>Embryophyta</taxon>
        <taxon>Tracheophyta</taxon>
        <taxon>Spermatophyta</taxon>
        <taxon>Magnoliopsida</taxon>
        <taxon>Liliopsida</taxon>
        <taxon>Poales</taxon>
        <taxon>Poaceae</taxon>
        <taxon>PACMAD clade</taxon>
        <taxon>Chloridoideae</taxon>
        <taxon>Eragrostideae</taxon>
        <taxon>Eragrostidinae</taxon>
        <taxon>Eragrostis</taxon>
    </lineage>
</organism>
<comment type="caution">
    <text evidence="3">The sequence shown here is derived from an EMBL/GenBank/DDBJ whole genome shotgun (WGS) entry which is preliminary data.</text>
</comment>
<proteinExistence type="predicted"/>
<dbReference type="Pfam" id="PF12776">
    <property type="entry name" value="Myb_DNA-bind_3"/>
    <property type="match status" value="1"/>
</dbReference>
<name>A0A5J9TGW9_9POAL</name>
<evidence type="ECO:0000256" key="1">
    <source>
        <dbReference type="SAM" id="MobiDB-lite"/>
    </source>
</evidence>
<dbReference type="AlphaFoldDB" id="A0A5J9TGW9"/>
<accession>A0A5J9TGW9</accession>
<feature type="non-terminal residue" evidence="3">
    <location>
        <position position="1"/>
    </location>
</feature>
<dbReference type="EMBL" id="RWGY01000039">
    <property type="protein sequence ID" value="TVU10640.1"/>
    <property type="molecule type" value="Genomic_DNA"/>
</dbReference>
<evidence type="ECO:0000313" key="3">
    <source>
        <dbReference type="EMBL" id="TVU10640.1"/>
    </source>
</evidence>
<dbReference type="PANTHER" id="PTHR46250">
    <property type="entry name" value="MYB/SANT-LIKE DNA-BINDING DOMAIN PROTEIN-RELATED"/>
    <property type="match status" value="1"/>
</dbReference>
<reference evidence="3 4" key="1">
    <citation type="journal article" date="2019" name="Sci. Rep.">
        <title>A high-quality genome of Eragrostis curvula grass provides insights into Poaceae evolution and supports new strategies to enhance forage quality.</title>
        <authorList>
            <person name="Carballo J."/>
            <person name="Santos B.A.C.M."/>
            <person name="Zappacosta D."/>
            <person name="Garbus I."/>
            <person name="Selva J.P."/>
            <person name="Gallo C.A."/>
            <person name="Diaz A."/>
            <person name="Albertini E."/>
            <person name="Caccamo M."/>
            <person name="Echenique V."/>
        </authorList>
    </citation>
    <scope>NUCLEOTIDE SEQUENCE [LARGE SCALE GENOMIC DNA]</scope>
    <source>
        <strain evidence="4">cv. Victoria</strain>
        <tissue evidence="3">Leaf</tissue>
    </source>
</reference>
<sequence>MTAIETIPPQSWSSRLLAPPPELSVDPPRQPPRRRFDLTFPLLSLLSAPPPLSLSPSLSPYPILNLISMDVLESSTTVRGRGKNKRKWFSAEDDELIKALYDVSLDPKWKAKGGFKNGYLFELEARLAEKLPAAKIPALSHIESRLRYFRKKYVALEQMLNISGFNWDANKKMLQCEKQQYDAHCKNHIDAIGLYGVPFPYYDTLSAVYAKDIATGEGAEGFTELHTMIPHLNDYSCCEIAGIGRIWLKMDGVYYTVMKLSRADFVMKMSSESV</sequence>
<gene>
    <name evidence="3" type="ORF">EJB05_44184</name>
</gene>
<evidence type="ECO:0000313" key="4">
    <source>
        <dbReference type="Proteomes" id="UP000324897"/>
    </source>
</evidence>
<dbReference type="InterPro" id="IPR024752">
    <property type="entry name" value="Myb/SANT-like_dom"/>
</dbReference>
<protein>
    <recommendedName>
        <fullName evidence="2">Myb/SANT-like domain-containing protein</fullName>
    </recommendedName>
</protein>
<keyword evidence="4" id="KW-1185">Reference proteome</keyword>
<dbReference type="Proteomes" id="UP000324897">
    <property type="component" value="Chromosome 3"/>
</dbReference>